<protein>
    <submittedName>
        <fullName evidence="5">Ubiquinol-cytochrome-c reductase complex assembly factor 1</fullName>
    </submittedName>
</protein>
<proteinExistence type="inferred from homology"/>
<sequence>MMHCTRMLTLKKIPLSSTLKYITEYKFINNSDIYFLIKPQFRHFYKNVHIKNISKNLIKPISPSGIFKNLLHRFDLFRQKYYLSGLGYLIYDDIPRNLNYSIFFKGFNMPDTFFSWFLITELHVWMLMVRFMAEGEKGKVVIKNIVEAMWHDVLARVELLGPIAPKVKKEQLMELTYQFNAAVIGYDEGIMSDDKVLASALWRRFFSLECNNPEHLEKLLIYVRKQINEFDKIPPEKIFQKSMVKWVDL</sequence>
<organism evidence="3">
    <name type="scientific">Apis mellifera</name>
    <name type="common">Honeybee</name>
    <dbReference type="NCBI Taxonomy" id="7460"/>
    <lineage>
        <taxon>Eukaryota</taxon>
        <taxon>Metazoa</taxon>
        <taxon>Ecdysozoa</taxon>
        <taxon>Arthropoda</taxon>
        <taxon>Hexapoda</taxon>
        <taxon>Insecta</taxon>
        <taxon>Pterygota</taxon>
        <taxon>Neoptera</taxon>
        <taxon>Endopterygota</taxon>
        <taxon>Hymenoptera</taxon>
        <taxon>Apocrita</taxon>
        <taxon>Aculeata</taxon>
        <taxon>Apoidea</taxon>
        <taxon>Anthophila</taxon>
        <taxon>Apidae</taxon>
        <taxon>Apis</taxon>
    </lineage>
</organism>
<reference evidence="3" key="1">
    <citation type="submission" date="2021-01" db="UniProtKB">
        <authorList>
            <consortium name="EnsemblMetazoa"/>
        </authorList>
    </citation>
    <scope>IDENTIFICATION</scope>
    <source>
        <strain evidence="3">DH4</strain>
    </source>
</reference>
<feature type="domain" description="Ubiquinol-cytochrome c chaperone" evidence="2">
    <location>
        <begin position="107"/>
        <end position="243"/>
    </location>
</feature>
<dbReference type="Proteomes" id="UP000005203">
    <property type="component" value="Linkage group LG8"/>
</dbReference>
<reference evidence="5" key="2">
    <citation type="submission" date="2025-04" db="UniProtKB">
        <authorList>
            <consortium name="RefSeq"/>
        </authorList>
    </citation>
    <scope>IDENTIFICATION</scope>
    <source>
        <strain evidence="5">DH4</strain>
        <tissue evidence="5">Whole body</tissue>
    </source>
</reference>
<evidence type="ECO:0000313" key="4">
    <source>
        <dbReference type="Proteomes" id="UP000005203"/>
    </source>
</evidence>
<dbReference type="PANTHER" id="PTHR12184:SF1">
    <property type="entry name" value="UBIQUINOL-CYTOCHROME-C REDUCTASE COMPLEX ASSEMBLY FACTOR 1"/>
    <property type="match status" value="1"/>
</dbReference>
<comment type="similarity">
    <text evidence="1">Belongs to the CBP3 family.</text>
</comment>
<dbReference type="EnsemblMetazoa" id="XM_016913327">
    <property type="protein sequence ID" value="XP_016768816"/>
    <property type="gene ID" value="LOC726341"/>
</dbReference>
<dbReference type="CTD" id="55245"/>
<dbReference type="InterPro" id="IPR007129">
    <property type="entry name" value="Ubiqinol_cyt_c_chaperone_CPB3"/>
</dbReference>
<dbReference type="OMA" id="LYYNCAN"/>
<dbReference type="GO" id="GO:0034551">
    <property type="term" value="P:mitochondrial respiratory chain complex III assembly"/>
    <property type="evidence" value="ECO:0007669"/>
    <property type="project" value="TreeGrafter"/>
</dbReference>
<dbReference type="GeneID" id="726341"/>
<dbReference type="RefSeq" id="XP_016768816.2">
    <property type="nucleotide sequence ID" value="XM_016913327.2"/>
</dbReference>
<evidence type="ECO:0000313" key="3">
    <source>
        <dbReference type="EnsemblMetazoa" id="XP_016768816"/>
    </source>
</evidence>
<evidence type="ECO:0000259" key="2">
    <source>
        <dbReference type="Pfam" id="PF03981"/>
    </source>
</evidence>
<accession>A0A8B7KKR5</accession>
<dbReference type="PANTHER" id="PTHR12184">
    <property type="entry name" value="UBIQUINOL-CYTOCHROME C REDUCTASE COMPLEX ASSEMBLY FACTOR 1 FAMILY MEMBER"/>
    <property type="match status" value="1"/>
</dbReference>
<evidence type="ECO:0000313" key="5">
    <source>
        <dbReference type="RefSeq" id="XP_016768816.2"/>
    </source>
</evidence>
<name>A0A7M7IIX4_APIME</name>
<dbReference type="GO" id="GO:0005739">
    <property type="term" value="C:mitochondrion"/>
    <property type="evidence" value="ECO:0007669"/>
    <property type="project" value="TreeGrafter"/>
</dbReference>
<dbReference type="Pfam" id="PF03981">
    <property type="entry name" value="Ubiq_cyt_C_chap"/>
    <property type="match status" value="1"/>
</dbReference>
<dbReference type="AlphaFoldDB" id="A0A7M7IIX4"/>
<dbReference type="InterPro" id="IPR021150">
    <property type="entry name" value="Ubiq_cyt_c_chap"/>
</dbReference>
<gene>
    <name evidence="5" type="primary">LOC726341</name>
</gene>
<accession>A0A7M7IIX4</accession>
<keyword evidence="4" id="KW-1185">Reference proteome</keyword>
<evidence type="ECO:0000256" key="1">
    <source>
        <dbReference type="ARBA" id="ARBA00006407"/>
    </source>
</evidence>
<dbReference type="OrthoDB" id="4007at2759"/>
<dbReference type="KEGG" id="ame:726341"/>